<evidence type="ECO:0000313" key="3">
    <source>
        <dbReference type="Proteomes" id="UP001066276"/>
    </source>
</evidence>
<gene>
    <name evidence="2" type="ORF">NDU88_006944</name>
</gene>
<reference evidence="2" key="1">
    <citation type="journal article" date="2022" name="bioRxiv">
        <title>Sequencing and chromosome-scale assembly of the giantPleurodeles waltlgenome.</title>
        <authorList>
            <person name="Brown T."/>
            <person name="Elewa A."/>
            <person name="Iarovenko S."/>
            <person name="Subramanian E."/>
            <person name="Araus A.J."/>
            <person name="Petzold A."/>
            <person name="Susuki M."/>
            <person name="Suzuki K.-i.T."/>
            <person name="Hayashi T."/>
            <person name="Toyoda A."/>
            <person name="Oliveira C."/>
            <person name="Osipova E."/>
            <person name="Leigh N.D."/>
            <person name="Simon A."/>
            <person name="Yun M.H."/>
        </authorList>
    </citation>
    <scope>NUCLEOTIDE SEQUENCE</scope>
    <source>
        <strain evidence="2">20211129_DDA</strain>
        <tissue evidence="2">Liver</tissue>
    </source>
</reference>
<feature type="region of interest" description="Disordered" evidence="1">
    <location>
        <begin position="28"/>
        <end position="52"/>
    </location>
</feature>
<dbReference type="AlphaFoldDB" id="A0AAV7SR25"/>
<protein>
    <submittedName>
        <fullName evidence="2">Uncharacterized protein</fullName>
    </submittedName>
</protein>
<feature type="compositionally biased region" description="Basic and acidic residues" evidence="1">
    <location>
        <begin position="43"/>
        <end position="52"/>
    </location>
</feature>
<sequence length="81" mass="8550">MSRCSPWPRQNVAQAPEVMADMEQSVATGLLVSSSPGIPPTGRESRPACQGEKERETSCACLCKGSTSHHARLALGREGAP</sequence>
<dbReference type="EMBL" id="JANPWB010000008">
    <property type="protein sequence ID" value="KAJ1166544.1"/>
    <property type="molecule type" value="Genomic_DNA"/>
</dbReference>
<dbReference type="Proteomes" id="UP001066276">
    <property type="component" value="Chromosome 4_2"/>
</dbReference>
<evidence type="ECO:0000313" key="2">
    <source>
        <dbReference type="EMBL" id="KAJ1166544.1"/>
    </source>
</evidence>
<comment type="caution">
    <text evidence="2">The sequence shown here is derived from an EMBL/GenBank/DDBJ whole genome shotgun (WGS) entry which is preliminary data.</text>
</comment>
<proteinExistence type="predicted"/>
<organism evidence="2 3">
    <name type="scientific">Pleurodeles waltl</name>
    <name type="common">Iberian ribbed newt</name>
    <dbReference type="NCBI Taxonomy" id="8319"/>
    <lineage>
        <taxon>Eukaryota</taxon>
        <taxon>Metazoa</taxon>
        <taxon>Chordata</taxon>
        <taxon>Craniata</taxon>
        <taxon>Vertebrata</taxon>
        <taxon>Euteleostomi</taxon>
        <taxon>Amphibia</taxon>
        <taxon>Batrachia</taxon>
        <taxon>Caudata</taxon>
        <taxon>Salamandroidea</taxon>
        <taxon>Salamandridae</taxon>
        <taxon>Pleurodelinae</taxon>
        <taxon>Pleurodeles</taxon>
    </lineage>
</organism>
<accession>A0AAV7SR25</accession>
<keyword evidence="3" id="KW-1185">Reference proteome</keyword>
<evidence type="ECO:0000256" key="1">
    <source>
        <dbReference type="SAM" id="MobiDB-lite"/>
    </source>
</evidence>
<name>A0AAV7SR25_PLEWA</name>